<organism evidence="1 2">
    <name type="scientific">Acidithiobacillus thiooxidans</name>
    <name type="common">Thiobacillus thiooxidans</name>
    <dbReference type="NCBI Taxonomy" id="930"/>
    <lineage>
        <taxon>Bacteria</taxon>
        <taxon>Pseudomonadati</taxon>
        <taxon>Pseudomonadota</taxon>
        <taxon>Acidithiobacillia</taxon>
        <taxon>Acidithiobacillales</taxon>
        <taxon>Acidithiobacillaceae</taxon>
        <taxon>Acidithiobacillus</taxon>
    </lineage>
</organism>
<protein>
    <submittedName>
        <fullName evidence="1">Uncharacterized protein</fullName>
    </submittedName>
</protein>
<dbReference type="EMBL" id="LWRY01000153">
    <property type="protein sequence ID" value="OCX70841.1"/>
    <property type="molecule type" value="Genomic_DNA"/>
</dbReference>
<evidence type="ECO:0000313" key="2">
    <source>
        <dbReference type="Proteomes" id="UP000095008"/>
    </source>
</evidence>
<dbReference type="OrthoDB" id="5296746at2"/>
<keyword evidence="2" id="KW-1185">Reference proteome</keyword>
<name>A0A1C2JHV5_ACITH</name>
<comment type="caution">
    <text evidence="1">The sequence shown here is derived from an EMBL/GenBank/DDBJ whole genome shotgun (WGS) entry which is preliminary data.</text>
</comment>
<gene>
    <name evidence="1" type="ORF">A6M23_13300</name>
</gene>
<proteinExistence type="predicted"/>
<dbReference type="RefSeq" id="WP_031574298.1">
    <property type="nucleotide sequence ID" value="NZ_JAAOMO010000028.1"/>
</dbReference>
<dbReference type="Proteomes" id="UP000095008">
    <property type="component" value="Unassembled WGS sequence"/>
</dbReference>
<reference evidence="1" key="1">
    <citation type="journal article" date="2016" name="Int. J. Mol. Sci.">
        <title>Comparative genomics of the extreme acidophile Acidithiobacillus thiooxidans reveals intraspecific divergence and niche adaptation.</title>
        <authorList>
            <person name="Zhang X."/>
            <person name="Feng X."/>
            <person name="Tao J."/>
            <person name="Ma L."/>
            <person name="Xiao Y."/>
            <person name="Liang Y."/>
            <person name="Liu X."/>
            <person name="Yin H."/>
        </authorList>
    </citation>
    <scope>NUCLEOTIDE SEQUENCE [LARGE SCALE GENOMIC DNA]</scope>
    <source>
        <strain evidence="1">DXS-W</strain>
    </source>
</reference>
<accession>A0A1C2JHV5</accession>
<evidence type="ECO:0000313" key="1">
    <source>
        <dbReference type="EMBL" id="OCX70841.1"/>
    </source>
</evidence>
<sequence>MTTLKERLLEAEWAGYHWAMEHPDATSEDVENACDNYYPQAISGVLAYAFERGWAMAREGKTPEPME</sequence>
<dbReference type="AlphaFoldDB" id="A0A1C2JHV5"/>